<dbReference type="Pfam" id="PF12697">
    <property type="entry name" value="Abhydrolase_6"/>
    <property type="match status" value="1"/>
</dbReference>
<feature type="domain" description="AB hydrolase-1" evidence="1">
    <location>
        <begin position="15"/>
        <end position="249"/>
    </location>
</feature>
<keyword evidence="2" id="KW-0378">Hydrolase</keyword>
<dbReference type="GO" id="GO:0016787">
    <property type="term" value="F:hydrolase activity"/>
    <property type="evidence" value="ECO:0007669"/>
    <property type="project" value="UniProtKB-KW"/>
</dbReference>
<sequence length="253" mass="27018">MSSVDVLTVGQGPGLVVLPGATRRARHYAALAAALSSSYTVHVVERRGRGRSPAQGSDYGLDREVADTIEVLSETGSRQVFGHSYGGLVALHVALRTDLDRVIAYEPAVSVDSGMPFDWLPRYEELLAAGRPARAMVHFLHSLDFMPGGPLVVAAVWAMQRLTAEGRATREVLPTVVPEMRVAREMDSDGGRYAGITAPALLLGGGRSPAYIQEVLPLLVETIPHAKLVRTPEFDHNAPDLGAPAAVADLIRA</sequence>
<dbReference type="RefSeq" id="WP_203800734.1">
    <property type="nucleotide sequence ID" value="NZ_BOMY01000009.1"/>
</dbReference>
<dbReference type="InterPro" id="IPR029058">
    <property type="entry name" value="AB_hydrolase_fold"/>
</dbReference>
<dbReference type="AlphaFoldDB" id="A0A919NHC7"/>
<dbReference type="Proteomes" id="UP000623608">
    <property type="component" value="Unassembled WGS sequence"/>
</dbReference>
<proteinExistence type="predicted"/>
<dbReference type="PANTHER" id="PTHR43194">
    <property type="entry name" value="HYDROLASE ALPHA/BETA FOLD FAMILY"/>
    <property type="match status" value="1"/>
</dbReference>
<dbReference type="InterPro" id="IPR050228">
    <property type="entry name" value="Carboxylesterase_BioH"/>
</dbReference>
<evidence type="ECO:0000259" key="1">
    <source>
        <dbReference type="Pfam" id="PF12697"/>
    </source>
</evidence>
<comment type="caution">
    <text evidence="2">The sequence shown here is derived from an EMBL/GenBank/DDBJ whole genome shotgun (WGS) entry which is preliminary data.</text>
</comment>
<evidence type="ECO:0000313" key="3">
    <source>
        <dbReference type="Proteomes" id="UP000623608"/>
    </source>
</evidence>
<name>A0A919NHC7_9ACTN</name>
<evidence type="ECO:0000313" key="2">
    <source>
        <dbReference type="EMBL" id="GIF18654.1"/>
    </source>
</evidence>
<dbReference type="EMBL" id="BOMY01000009">
    <property type="protein sequence ID" value="GIF18654.1"/>
    <property type="molecule type" value="Genomic_DNA"/>
</dbReference>
<protein>
    <submittedName>
        <fullName evidence="2">Alpha/beta hydrolase</fullName>
    </submittedName>
</protein>
<dbReference type="InterPro" id="IPR000073">
    <property type="entry name" value="AB_hydrolase_1"/>
</dbReference>
<organism evidence="2 3">
    <name type="scientific">Paractinoplanes tereljensis</name>
    <dbReference type="NCBI Taxonomy" id="571912"/>
    <lineage>
        <taxon>Bacteria</taxon>
        <taxon>Bacillati</taxon>
        <taxon>Actinomycetota</taxon>
        <taxon>Actinomycetes</taxon>
        <taxon>Micromonosporales</taxon>
        <taxon>Micromonosporaceae</taxon>
        <taxon>Paractinoplanes</taxon>
    </lineage>
</organism>
<dbReference type="PANTHER" id="PTHR43194:SF2">
    <property type="entry name" value="PEROXISOMAL MEMBRANE PROTEIN LPX1"/>
    <property type="match status" value="1"/>
</dbReference>
<reference evidence="2" key="1">
    <citation type="submission" date="2021-01" db="EMBL/GenBank/DDBJ databases">
        <title>Whole genome shotgun sequence of Actinoplanes tereljensis NBRC 105297.</title>
        <authorList>
            <person name="Komaki H."/>
            <person name="Tamura T."/>
        </authorList>
    </citation>
    <scope>NUCLEOTIDE SEQUENCE</scope>
    <source>
        <strain evidence="2">NBRC 105297</strain>
    </source>
</reference>
<keyword evidence="3" id="KW-1185">Reference proteome</keyword>
<dbReference type="Gene3D" id="3.40.50.1820">
    <property type="entry name" value="alpha/beta hydrolase"/>
    <property type="match status" value="1"/>
</dbReference>
<gene>
    <name evidence="2" type="ORF">Ate02nite_13840</name>
</gene>
<accession>A0A919NHC7</accession>
<dbReference type="SUPFAM" id="SSF53474">
    <property type="entry name" value="alpha/beta-Hydrolases"/>
    <property type="match status" value="1"/>
</dbReference>